<keyword evidence="1" id="KW-1133">Transmembrane helix</keyword>
<sequence length="72" mass="8006">MKYLRAFAMFWWDFLIGDTPEIFIGIVVVLGIVALLGKGSSVQPFALAVLVIATVFVSVWVEFSRKVKASKK</sequence>
<feature type="transmembrane region" description="Helical" evidence="1">
    <location>
        <begin position="12"/>
        <end position="36"/>
    </location>
</feature>
<organism evidence="2 3">
    <name type="scientific">Acidithrix ferrooxidans</name>
    <dbReference type="NCBI Taxonomy" id="1280514"/>
    <lineage>
        <taxon>Bacteria</taxon>
        <taxon>Bacillati</taxon>
        <taxon>Actinomycetota</taxon>
        <taxon>Acidimicrobiia</taxon>
        <taxon>Acidimicrobiales</taxon>
        <taxon>Acidimicrobiaceae</taxon>
        <taxon>Acidithrix</taxon>
    </lineage>
</organism>
<name>A0A0D8HD81_9ACTN</name>
<keyword evidence="1" id="KW-0472">Membrane</keyword>
<keyword evidence="3" id="KW-1185">Reference proteome</keyword>
<comment type="caution">
    <text evidence="2">The sequence shown here is derived from an EMBL/GenBank/DDBJ whole genome shotgun (WGS) entry which is preliminary data.</text>
</comment>
<feature type="transmembrane region" description="Helical" evidence="1">
    <location>
        <begin position="42"/>
        <end position="63"/>
    </location>
</feature>
<dbReference type="STRING" id="1280514.AXFE_32360"/>
<dbReference type="AlphaFoldDB" id="A0A0D8HD81"/>
<gene>
    <name evidence="2" type="ORF">AXFE_32360</name>
</gene>
<accession>A0A0D8HD81</accession>
<evidence type="ECO:0000313" key="3">
    <source>
        <dbReference type="Proteomes" id="UP000032360"/>
    </source>
</evidence>
<dbReference type="RefSeq" id="WP_052606899.1">
    <property type="nucleotide sequence ID" value="NZ_JXYS01000111.1"/>
</dbReference>
<protein>
    <submittedName>
        <fullName evidence="2">Uncharacterized protein</fullName>
    </submittedName>
</protein>
<reference evidence="2 3" key="1">
    <citation type="submission" date="2015-01" db="EMBL/GenBank/DDBJ databases">
        <title>Draft genome of the acidophilic iron oxidizer Acidithrix ferrooxidans strain Py-F3.</title>
        <authorList>
            <person name="Poehlein A."/>
            <person name="Eisen S."/>
            <person name="Schloemann M."/>
            <person name="Johnson B.D."/>
            <person name="Daniel R."/>
            <person name="Muehling M."/>
        </authorList>
    </citation>
    <scope>NUCLEOTIDE SEQUENCE [LARGE SCALE GENOMIC DNA]</scope>
    <source>
        <strain evidence="2 3">Py-F3</strain>
    </source>
</reference>
<evidence type="ECO:0000256" key="1">
    <source>
        <dbReference type="SAM" id="Phobius"/>
    </source>
</evidence>
<dbReference type="Proteomes" id="UP000032360">
    <property type="component" value="Unassembled WGS sequence"/>
</dbReference>
<proteinExistence type="predicted"/>
<evidence type="ECO:0000313" key="2">
    <source>
        <dbReference type="EMBL" id="KJF15905.1"/>
    </source>
</evidence>
<dbReference type="EMBL" id="JXYS01000111">
    <property type="protein sequence ID" value="KJF15905.1"/>
    <property type="molecule type" value="Genomic_DNA"/>
</dbReference>
<keyword evidence="1" id="KW-0812">Transmembrane</keyword>